<dbReference type="GO" id="GO:0035591">
    <property type="term" value="F:signaling adaptor activity"/>
    <property type="evidence" value="ECO:0007669"/>
    <property type="project" value="InterPro"/>
</dbReference>
<evidence type="ECO:0000256" key="5">
    <source>
        <dbReference type="ARBA" id="ARBA00022588"/>
    </source>
</evidence>
<organism evidence="14 15">
    <name type="scientific">Oedothorax gibbosus</name>
    <dbReference type="NCBI Taxonomy" id="931172"/>
    <lineage>
        <taxon>Eukaryota</taxon>
        <taxon>Metazoa</taxon>
        <taxon>Ecdysozoa</taxon>
        <taxon>Arthropoda</taxon>
        <taxon>Chelicerata</taxon>
        <taxon>Arachnida</taxon>
        <taxon>Araneae</taxon>
        <taxon>Araneomorphae</taxon>
        <taxon>Entelegynae</taxon>
        <taxon>Araneoidea</taxon>
        <taxon>Linyphiidae</taxon>
        <taxon>Erigoninae</taxon>
        <taxon>Oedothorax</taxon>
    </lineage>
</organism>
<dbReference type="SMART" id="SM00255">
    <property type="entry name" value="TIR"/>
    <property type="match status" value="1"/>
</dbReference>
<dbReference type="PANTHER" id="PTHR22998">
    <property type="entry name" value="SARM1"/>
    <property type="match status" value="1"/>
</dbReference>
<comment type="similarity">
    <text evidence="2">Belongs to the SARM1 family.</text>
</comment>
<keyword evidence="8" id="KW-0391">Immunity</keyword>
<dbReference type="GO" id="GO:0007165">
    <property type="term" value="P:signal transduction"/>
    <property type="evidence" value="ECO:0007669"/>
    <property type="project" value="InterPro"/>
</dbReference>
<comment type="caution">
    <text evidence="14">The sequence shown here is derived from an EMBL/GenBank/DDBJ whole genome shotgun (WGS) entry which is preliminary data.</text>
</comment>
<feature type="region of interest" description="Disordered" evidence="11">
    <location>
        <begin position="972"/>
        <end position="1009"/>
    </location>
</feature>
<accession>A0AAV6ULE1</accession>
<gene>
    <name evidence="14" type="ORF">JTE90_017021</name>
</gene>
<feature type="compositionally biased region" description="Basic and acidic residues" evidence="11">
    <location>
        <begin position="149"/>
        <end position="161"/>
    </location>
</feature>
<reference evidence="14 15" key="1">
    <citation type="journal article" date="2022" name="Nat. Ecol. Evol.">
        <title>A masculinizing supergene underlies an exaggerated male reproductive morph in a spider.</title>
        <authorList>
            <person name="Hendrickx F."/>
            <person name="De Corte Z."/>
            <person name="Sonet G."/>
            <person name="Van Belleghem S.M."/>
            <person name="Kostlbacher S."/>
            <person name="Vangestel C."/>
        </authorList>
    </citation>
    <scope>NUCLEOTIDE SEQUENCE [LARGE SCALE GENOMIC DNA]</scope>
    <source>
        <strain evidence="14">W744_W776</strain>
    </source>
</reference>
<dbReference type="CDD" id="cd09501">
    <property type="entry name" value="SAM_SARM1-like_repeat1"/>
    <property type="match status" value="1"/>
</dbReference>
<dbReference type="InterPro" id="IPR000225">
    <property type="entry name" value="Armadillo"/>
</dbReference>
<dbReference type="Gene3D" id="1.10.150.50">
    <property type="entry name" value="Transcription Factor, Ets-1"/>
    <property type="match status" value="2"/>
</dbReference>
<evidence type="ECO:0000256" key="8">
    <source>
        <dbReference type="ARBA" id="ARBA00022859"/>
    </source>
</evidence>
<keyword evidence="15" id="KW-1185">Reference proteome</keyword>
<dbReference type="InterPro" id="IPR000157">
    <property type="entry name" value="TIR_dom"/>
</dbReference>
<comment type="catalytic activity">
    <reaction evidence="10">
        <text>NAD(+) + H2O = ADP-D-ribose + nicotinamide + H(+)</text>
        <dbReference type="Rhea" id="RHEA:16301"/>
        <dbReference type="ChEBI" id="CHEBI:15377"/>
        <dbReference type="ChEBI" id="CHEBI:15378"/>
        <dbReference type="ChEBI" id="CHEBI:17154"/>
        <dbReference type="ChEBI" id="CHEBI:57540"/>
        <dbReference type="ChEBI" id="CHEBI:57967"/>
        <dbReference type="EC" id="3.2.2.6"/>
    </reaction>
    <physiologicalReaction direction="left-to-right" evidence="10">
        <dbReference type="Rhea" id="RHEA:16302"/>
    </physiologicalReaction>
</comment>
<keyword evidence="9" id="KW-0520">NAD</keyword>
<dbReference type="AlphaFoldDB" id="A0AAV6ULE1"/>
<protein>
    <recommendedName>
        <fullName evidence="3">ADP-ribosyl cyclase/cyclic ADP-ribose hydrolase</fullName>
        <ecNumber evidence="3">3.2.2.6</ecNumber>
    </recommendedName>
</protein>
<dbReference type="SUPFAM" id="SSF47769">
    <property type="entry name" value="SAM/Pointed domain"/>
    <property type="match status" value="2"/>
</dbReference>
<dbReference type="Proteomes" id="UP000827092">
    <property type="component" value="Unassembled WGS sequence"/>
</dbReference>
<evidence type="ECO:0000256" key="1">
    <source>
        <dbReference type="ARBA" id="ARBA00004496"/>
    </source>
</evidence>
<keyword evidence="5" id="KW-0399">Innate immunity</keyword>
<keyword evidence="4" id="KW-0963">Cytoplasm</keyword>
<dbReference type="Pfam" id="PF00514">
    <property type="entry name" value="Arm"/>
    <property type="match status" value="1"/>
</dbReference>
<dbReference type="Pfam" id="PF13676">
    <property type="entry name" value="TIR_2"/>
    <property type="match status" value="1"/>
</dbReference>
<evidence type="ECO:0000256" key="7">
    <source>
        <dbReference type="ARBA" id="ARBA00022801"/>
    </source>
</evidence>
<evidence type="ECO:0000259" key="13">
    <source>
        <dbReference type="PROSITE" id="PS50105"/>
    </source>
</evidence>
<dbReference type="EMBL" id="JAFNEN010000349">
    <property type="protein sequence ID" value="KAG8184994.1"/>
    <property type="molecule type" value="Genomic_DNA"/>
</dbReference>
<evidence type="ECO:0000256" key="6">
    <source>
        <dbReference type="ARBA" id="ARBA00022737"/>
    </source>
</evidence>
<dbReference type="Gene3D" id="3.40.50.10140">
    <property type="entry name" value="Toll/interleukin-1 receptor homology (TIR) domain"/>
    <property type="match status" value="1"/>
</dbReference>
<evidence type="ECO:0000256" key="2">
    <source>
        <dbReference type="ARBA" id="ARBA00008291"/>
    </source>
</evidence>
<dbReference type="CDD" id="cd24153">
    <property type="entry name" value="SARM1_N"/>
    <property type="match status" value="1"/>
</dbReference>
<evidence type="ECO:0000259" key="12">
    <source>
        <dbReference type="PROSITE" id="PS50104"/>
    </source>
</evidence>
<dbReference type="SMART" id="SM00454">
    <property type="entry name" value="SAM"/>
    <property type="match status" value="2"/>
</dbReference>
<dbReference type="GO" id="GO:0005737">
    <property type="term" value="C:cytoplasm"/>
    <property type="evidence" value="ECO:0007669"/>
    <property type="project" value="UniProtKB-SubCell"/>
</dbReference>
<dbReference type="InterPro" id="IPR035897">
    <property type="entry name" value="Toll_tir_struct_dom_sf"/>
</dbReference>
<feature type="region of interest" description="Disordered" evidence="11">
    <location>
        <begin position="248"/>
        <end position="274"/>
    </location>
</feature>
<dbReference type="EC" id="3.2.2.6" evidence="3"/>
<dbReference type="PROSITE" id="PS50104">
    <property type="entry name" value="TIR"/>
    <property type="match status" value="1"/>
</dbReference>
<dbReference type="Pfam" id="PF07647">
    <property type="entry name" value="SAM_2"/>
    <property type="match status" value="2"/>
</dbReference>
<dbReference type="InterPro" id="IPR013761">
    <property type="entry name" value="SAM/pointed_sf"/>
</dbReference>
<dbReference type="InterPro" id="IPR001660">
    <property type="entry name" value="SAM"/>
</dbReference>
<dbReference type="CDD" id="cd09502">
    <property type="entry name" value="SAM_SARM1-like_repeat2"/>
    <property type="match status" value="1"/>
</dbReference>
<feature type="compositionally biased region" description="Low complexity" evidence="11">
    <location>
        <begin position="137"/>
        <end position="148"/>
    </location>
</feature>
<name>A0AAV6ULE1_9ARAC</name>
<dbReference type="GO" id="GO:0044297">
    <property type="term" value="C:cell body"/>
    <property type="evidence" value="ECO:0007669"/>
    <property type="project" value="UniProtKB-ARBA"/>
</dbReference>
<dbReference type="Gene3D" id="1.25.10.10">
    <property type="entry name" value="Leucine-rich Repeat Variant"/>
    <property type="match status" value="1"/>
</dbReference>
<feature type="compositionally biased region" description="Polar residues" evidence="11">
    <location>
        <begin position="1000"/>
        <end position="1009"/>
    </location>
</feature>
<dbReference type="GO" id="GO:0048678">
    <property type="term" value="P:response to axon injury"/>
    <property type="evidence" value="ECO:0007669"/>
    <property type="project" value="InterPro"/>
</dbReference>
<evidence type="ECO:0000313" key="14">
    <source>
        <dbReference type="EMBL" id="KAG8184994.1"/>
    </source>
</evidence>
<feature type="region of interest" description="Disordered" evidence="11">
    <location>
        <begin position="123"/>
        <end position="207"/>
    </location>
</feature>
<evidence type="ECO:0000313" key="15">
    <source>
        <dbReference type="Proteomes" id="UP000827092"/>
    </source>
</evidence>
<dbReference type="SMART" id="SM00185">
    <property type="entry name" value="ARM"/>
    <property type="match status" value="3"/>
</dbReference>
<dbReference type="InterPro" id="IPR011989">
    <property type="entry name" value="ARM-like"/>
</dbReference>
<dbReference type="InterPro" id="IPR016024">
    <property type="entry name" value="ARM-type_fold"/>
</dbReference>
<evidence type="ECO:0000256" key="11">
    <source>
        <dbReference type="SAM" id="MobiDB-lite"/>
    </source>
</evidence>
<evidence type="ECO:0000256" key="9">
    <source>
        <dbReference type="ARBA" id="ARBA00023027"/>
    </source>
</evidence>
<feature type="compositionally biased region" description="Low complexity" evidence="11">
    <location>
        <begin position="164"/>
        <end position="187"/>
    </location>
</feature>
<dbReference type="InterPro" id="IPR039184">
    <property type="entry name" value="SARM1"/>
</dbReference>
<dbReference type="GO" id="GO:0045087">
    <property type="term" value="P:innate immune response"/>
    <property type="evidence" value="ECO:0007669"/>
    <property type="project" value="UniProtKB-KW"/>
</dbReference>
<dbReference type="SUPFAM" id="SSF48371">
    <property type="entry name" value="ARM repeat"/>
    <property type="match status" value="1"/>
</dbReference>
<dbReference type="GO" id="GO:0034128">
    <property type="term" value="P:negative regulation of MyD88-independent toll-like receptor signaling pathway"/>
    <property type="evidence" value="ECO:0007669"/>
    <property type="project" value="InterPro"/>
</dbReference>
<dbReference type="GO" id="GO:0003953">
    <property type="term" value="F:NAD+ nucleosidase activity"/>
    <property type="evidence" value="ECO:0007669"/>
    <property type="project" value="InterPro"/>
</dbReference>
<dbReference type="FunFam" id="1.10.150.50:FF:000043">
    <property type="entry name" value="Sterile alpha and TIR motif-containing 1"/>
    <property type="match status" value="1"/>
</dbReference>
<proteinExistence type="inferred from homology"/>
<dbReference type="GO" id="GO:0030425">
    <property type="term" value="C:dendrite"/>
    <property type="evidence" value="ECO:0007669"/>
    <property type="project" value="TreeGrafter"/>
</dbReference>
<comment type="subcellular location">
    <subcellularLocation>
        <location evidence="1">Cytoplasm</location>
    </subcellularLocation>
</comment>
<feature type="domain" description="SAM" evidence="13">
    <location>
        <begin position="667"/>
        <end position="731"/>
    </location>
</feature>
<dbReference type="GO" id="GO:0061809">
    <property type="term" value="F:NAD+ nucleosidase activity, cyclic ADP-ribose generating"/>
    <property type="evidence" value="ECO:0007669"/>
    <property type="project" value="UniProtKB-EC"/>
</dbReference>
<feature type="compositionally biased region" description="Gly residues" evidence="11">
    <location>
        <begin position="972"/>
        <end position="982"/>
    </location>
</feature>
<dbReference type="PANTHER" id="PTHR22998:SF1">
    <property type="entry name" value="NAD(+) HYDROLASE SARM1"/>
    <property type="match status" value="1"/>
</dbReference>
<dbReference type="GO" id="GO:0019677">
    <property type="term" value="P:NAD+ catabolic process"/>
    <property type="evidence" value="ECO:0007669"/>
    <property type="project" value="UniProtKB-ARBA"/>
</dbReference>
<evidence type="ECO:0000256" key="3">
    <source>
        <dbReference type="ARBA" id="ARBA00011982"/>
    </source>
</evidence>
<evidence type="ECO:0000256" key="10">
    <source>
        <dbReference type="ARBA" id="ARBA00047304"/>
    </source>
</evidence>
<sequence length="1009" mass="112504">MGWNDYRDNMRKWWKTVGHKHSKKAGPPIEWQHSDVQQVDVMSSSLSLTFRASSSERTTTKQQHQKQLNFSRSYSLTSSSCSDDLHHAAVSKLTSADRRFSLDDILDEKEELTSADRRFSLDDILDEKEEDPKPERTSSLTELLNSSEGDIRVERRSRDFVRQSSRTSSTETMSSGSETTKKTVFSTSKKKVQQQDMSSSLSSLSKEMTISSSKSSFTKSSQSAQNLQQASVNESKGKSCQLSLIFQRNKQSSPIKTPPSRLLPPQVPSKQPQVHDTLNDDLDLLMKGGSECPELELAMGRVIARMDQLGDVLKSCTSARGPFTDDVFVEINRCGDVVDNRKTELGTLDAMNDLIRKAWAVSTVGYDLGSSLCKSLLSKGVLDILLKNFTSDDSAIQFESACLLEQALTTENRQHVVKQKGLPIVVRVACDCSRSPSPERSRIGMGILEHLFKTPEEVCRDVIRLGGLKAILYLCRNTDIETLRHCAAALANLSLHGGSENQEAMIQHKAPEWLFPLAFHADDNIKYYACLAIAALVANKEIEAAVLRSGTLELVEPFVTSHDPDQFAQSTVAHVHGQSQSWLLKLIPVLDSKREEARSLAAFHFAMEAGIKKRQGNTKLFLDIGVVGALKKVASSPNAIASKYAAQALTLIGEQVPHKLSQQVPLWTVEDVVEWVKQIGFSRFSQEFQNSKVDGDLLLQLCEKALLDDIGMANGIQRKRFLRELNQLKRLADYSSCDTSNLSAFLAGLGPEFCQYTYQMLQSGVHLGNLRDIRDEQLEAECGIRNSIHRMRVTQAVKGIYCNRNGIELEEGPNPKSLDVFISYRRASGSQLASLLKVHLQLRGFSVFIDVERLEAGKFDNNLLTSVRQARHFLLVLTANSLDRCINDTDAKDWVHREIVEALKSQCNIIPILDNFQWPDPESLPEDMRALPYFNGVRWIHDYQDACVDKLERFMRGELNVRCDGPIGRHLGMGGGGSGTPGTPGSLPRSLPHNSGIFHRSNSNESDSR</sequence>
<feature type="domain" description="TIR" evidence="12">
    <location>
        <begin position="816"/>
        <end position="959"/>
    </location>
</feature>
<evidence type="ECO:0000256" key="4">
    <source>
        <dbReference type="ARBA" id="ARBA00022490"/>
    </source>
</evidence>
<dbReference type="PROSITE" id="PS50105">
    <property type="entry name" value="SAM_DOMAIN"/>
    <property type="match status" value="1"/>
</dbReference>
<keyword evidence="6" id="KW-0677">Repeat</keyword>
<keyword evidence="7" id="KW-0378">Hydrolase</keyword>
<feature type="compositionally biased region" description="Low complexity" evidence="11">
    <location>
        <begin position="198"/>
        <end position="207"/>
    </location>
</feature>
<dbReference type="SUPFAM" id="SSF52200">
    <property type="entry name" value="Toll/Interleukin receptor TIR domain"/>
    <property type="match status" value="1"/>
</dbReference>